<dbReference type="GO" id="GO:0006974">
    <property type="term" value="P:DNA damage response"/>
    <property type="evidence" value="ECO:0007669"/>
    <property type="project" value="TreeGrafter"/>
</dbReference>
<evidence type="ECO:0000256" key="1">
    <source>
        <dbReference type="SAM" id="MobiDB-lite"/>
    </source>
</evidence>
<dbReference type="Proteomes" id="UP000762676">
    <property type="component" value="Unassembled WGS sequence"/>
</dbReference>
<dbReference type="EMBL" id="BMAT01006665">
    <property type="protein sequence ID" value="GFS17592.1"/>
    <property type="molecule type" value="Genomic_DNA"/>
</dbReference>
<proteinExistence type="predicted"/>
<dbReference type="Gene3D" id="2.30.30.140">
    <property type="match status" value="1"/>
</dbReference>
<dbReference type="GO" id="GO:0005634">
    <property type="term" value="C:nucleus"/>
    <property type="evidence" value="ECO:0007669"/>
    <property type="project" value="TreeGrafter"/>
</dbReference>
<feature type="compositionally biased region" description="Low complexity" evidence="1">
    <location>
        <begin position="44"/>
        <end position="55"/>
    </location>
</feature>
<comment type="caution">
    <text evidence="3">The sequence shown here is derived from an EMBL/GenBank/DDBJ whole genome shotgun (WGS) entry which is preliminary data.</text>
</comment>
<dbReference type="AlphaFoldDB" id="A0AAV4J9D8"/>
<name>A0AAV4J9D8_9GAST</name>
<evidence type="ECO:0000259" key="2">
    <source>
        <dbReference type="Pfam" id="PF18131"/>
    </source>
</evidence>
<gene>
    <name evidence="3" type="ORF">ElyMa_003243300</name>
</gene>
<dbReference type="PANTHER" id="PTHR12805:SF0">
    <property type="entry name" value="DNA_RNA-BINDING PROTEIN KIN17"/>
    <property type="match status" value="1"/>
</dbReference>
<dbReference type="InterPro" id="IPR041330">
    <property type="entry name" value="KN17_SH3"/>
</dbReference>
<dbReference type="Pfam" id="PF18131">
    <property type="entry name" value="KN17_SH3"/>
    <property type="match status" value="1"/>
</dbReference>
<feature type="region of interest" description="Disordered" evidence="1">
    <location>
        <begin position="34"/>
        <end position="58"/>
    </location>
</feature>
<keyword evidence="4" id="KW-1185">Reference proteome</keyword>
<dbReference type="PANTHER" id="PTHR12805">
    <property type="entry name" value="KIN17 KIN, ANTIGENIC DETERMINANT OF RECA PROTEIN HOMOLOG"/>
    <property type="match status" value="1"/>
</dbReference>
<organism evidence="3 4">
    <name type="scientific">Elysia marginata</name>
    <dbReference type="NCBI Taxonomy" id="1093978"/>
    <lineage>
        <taxon>Eukaryota</taxon>
        <taxon>Metazoa</taxon>
        <taxon>Spiralia</taxon>
        <taxon>Lophotrochozoa</taxon>
        <taxon>Mollusca</taxon>
        <taxon>Gastropoda</taxon>
        <taxon>Heterobranchia</taxon>
        <taxon>Euthyneura</taxon>
        <taxon>Panpulmonata</taxon>
        <taxon>Sacoglossa</taxon>
        <taxon>Placobranchoidea</taxon>
        <taxon>Plakobranchidae</taxon>
        <taxon>Elysia</taxon>
    </lineage>
</organism>
<protein>
    <submittedName>
        <fullName evidence="3">DNA/RNA-binding protein KIN17</fullName>
    </submittedName>
</protein>
<accession>A0AAV4J9D8</accession>
<dbReference type="InterPro" id="IPR037321">
    <property type="entry name" value="KIN17-like"/>
</dbReference>
<dbReference type="GO" id="GO:0003690">
    <property type="term" value="F:double-stranded DNA binding"/>
    <property type="evidence" value="ECO:0007669"/>
    <property type="project" value="TreeGrafter"/>
</dbReference>
<dbReference type="GO" id="GO:0006260">
    <property type="term" value="P:DNA replication"/>
    <property type="evidence" value="ECO:0007669"/>
    <property type="project" value="TreeGrafter"/>
</dbReference>
<evidence type="ECO:0000313" key="3">
    <source>
        <dbReference type="EMBL" id="GFS17592.1"/>
    </source>
</evidence>
<sequence length="272" mass="30951">MSKPKDPIHSSGKDIFGLNKLIIDSFSKTNLGKLSHQKKGSHNTPTTSSATMATSREFPKWPLTRPRVSLPFAAKYRDVNRRLQMKQLLQKIKFDYGGSPTMKAHQNYEIPHTSRKSSLEELKLELETLREQENRRLNWLCQGITVRVVSTRLGKKYLGQTADIIELKQDYTALIKFHRDGSVIYADQNHLQTAILGRPQEQDLKVLIVNGAYRGCTGVVQNRPKCKSSRKENRNTRDSLTITIDKGVFNGRVLRHVQADDVASMAEVKYTT</sequence>
<evidence type="ECO:0000313" key="4">
    <source>
        <dbReference type="Proteomes" id="UP000762676"/>
    </source>
</evidence>
<feature type="domain" description="KN17 SH3-like" evidence="2">
    <location>
        <begin position="138"/>
        <end position="185"/>
    </location>
</feature>
<reference evidence="3 4" key="1">
    <citation type="journal article" date="2021" name="Elife">
        <title>Chloroplast acquisition without the gene transfer in kleptoplastic sea slugs, Plakobranchus ocellatus.</title>
        <authorList>
            <person name="Maeda T."/>
            <person name="Takahashi S."/>
            <person name="Yoshida T."/>
            <person name="Shimamura S."/>
            <person name="Takaki Y."/>
            <person name="Nagai Y."/>
            <person name="Toyoda A."/>
            <person name="Suzuki Y."/>
            <person name="Arimoto A."/>
            <person name="Ishii H."/>
            <person name="Satoh N."/>
            <person name="Nishiyama T."/>
            <person name="Hasebe M."/>
            <person name="Maruyama T."/>
            <person name="Minagawa J."/>
            <person name="Obokata J."/>
            <person name="Shigenobu S."/>
        </authorList>
    </citation>
    <scope>NUCLEOTIDE SEQUENCE [LARGE SCALE GENOMIC DNA]</scope>
</reference>